<feature type="transmembrane region" description="Helical" evidence="1">
    <location>
        <begin position="303"/>
        <end position="324"/>
    </location>
</feature>
<dbReference type="Proteomes" id="UP001529275">
    <property type="component" value="Unassembled WGS sequence"/>
</dbReference>
<proteinExistence type="predicted"/>
<feature type="transmembrane region" description="Helical" evidence="1">
    <location>
        <begin position="114"/>
        <end position="136"/>
    </location>
</feature>
<feature type="domain" description="Acyltransferase 3" evidence="2">
    <location>
        <begin position="7"/>
        <end position="318"/>
    </location>
</feature>
<gene>
    <name evidence="3" type="ORF">QUV98_10215</name>
</gene>
<feature type="transmembrane region" description="Helical" evidence="1">
    <location>
        <begin position="200"/>
        <end position="219"/>
    </location>
</feature>
<feature type="transmembrane region" description="Helical" evidence="1">
    <location>
        <begin position="72"/>
        <end position="94"/>
    </location>
</feature>
<name>A0ABT7UKN1_9FIRM</name>
<accession>A0ABT7UKN1</accession>
<dbReference type="GO" id="GO:0016746">
    <property type="term" value="F:acyltransferase activity"/>
    <property type="evidence" value="ECO:0007669"/>
    <property type="project" value="UniProtKB-KW"/>
</dbReference>
<feature type="transmembrane region" description="Helical" evidence="1">
    <location>
        <begin position="12"/>
        <end position="28"/>
    </location>
</feature>
<evidence type="ECO:0000259" key="2">
    <source>
        <dbReference type="Pfam" id="PF01757"/>
    </source>
</evidence>
<keyword evidence="4" id="KW-1185">Reference proteome</keyword>
<dbReference type="EMBL" id="JAUDCK010000047">
    <property type="protein sequence ID" value="MDM8196690.1"/>
    <property type="molecule type" value="Genomic_DNA"/>
</dbReference>
<keyword evidence="1" id="KW-0812">Transmembrane</keyword>
<dbReference type="InterPro" id="IPR002656">
    <property type="entry name" value="Acyl_transf_3_dom"/>
</dbReference>
<dbReference type="RefSeq" id="WP_289528146.1">
    <property type="nucleotide sequence ID" value="NZ_JAUDCK010000047.1"/>
</dbReference>
<feature type="transmembrane region" description="Helical" evidence="1">
    <location>
        <begin position="34"/>
        <end position="52"/>
    </location>
</feature>
<dbReference type="PANTHER" id="PTHR37312:SF1">
    <property type="entry name" value="MEMBRANE-BOUND ACYLTRANSFERASE YKRP-RELATED"/>
    <property type="match status" value="1"/>
</dbReference>
<evidence type="ECO:0000313" key="4">
    <source>
        <dbReference type="Proteomes" id="UP001529275"/>
    </source>
</evidence>
<feature type="transmembrane region" description="Helical" evidence="1">
    <location>
        <begin position="145"/>
        <end position="163"/>
    </location>
</feature>
<keyword evidence="1" id="KW-0472">Membrane</keyword>
<keyword evidence="3" id="KW-0808">Transferase</keyword>
<feature type="transmembrane region" description="Helical" evidence="1">
    <location>
        <begin position="169"/>
        <end position="188"/>
    </location>
</feature>
<feature type="transmembrane region" description="Helical" evidence="1">
    <location>
        <begin position="231"/>
        <end position="251"/>
    </location>
</feature>
<evidence type="ECO:0000256" key="1">
    <source>
        <dbReference type="SAM" id="Phobius"/>
    </source>
</evidence>
<feature type="transmembrane region" description="Helical" evidence="1">
    <location>
        <begin position="263"/>
        <end position="283"/>
    </location>
</feature>
<evidence type="ECO:0000313" key="3">
    <source>
        <dbReference type="EMBL" id="MDM8196690.1"/>
    </source>
</evidence>
<dbReference type="InterPro" id="IPR052734">
    <property type="entry name" value="Nod_factor_acetyltransferase"/>
</dbReference>
<protein>
    <submittedName>
        <fullName evidence="3">Acyltransferase family protein</fullName>
    </submittedName>
</protein>
<reference evidence="4" key="1">
    <citation type="submission" date="2023-06" db="EMBL/GenBank/DDBJ databases">
        <title>Identification and characterization of horizontal gene transfer across gut microbiota members of farm animals based on homology search.</title>
        <authorList>
            <person name="Zeman M."/>
            <person name="Kubasova T."/>
            <person name="Jahodarova E."/>
            <person name="Nykrynova M."/>
            <person name="Rychlik I."/>
        </authorList>
    </citation>
    <scope>NUCLEOTIDE SEQUENCE [LARGE SCALE GENOMIC DNA]</scope>
    <source>
        <strain evidence="4">ET341</strain>
    </source>
</reference>
<keyword evidence="1" id="KW-1133">Transmembrane helix</keyword>
<comment type="caution">
    <text evidence="3">The sequence shown here is derived from an EMBL/GenBank/DDBJ whole genome shotgun (WGS) entry which is preliminary data.</text>
</comment>
<organism evidence="3 4">
    <name type="scientific">Massilimicrobiota timonensis</name>
    <dbReference type="NCBI Taxonomy" id="1776392"/>
    <lineage>
        <taxon>Bacteria</taxon>
        <taxon>Bacillati</taxon>
        <taxon>Bacillota</taxon>
        <taxon>Erysipelotrichia</taxon>
        <taxon>Erysipelotrichales</taxon>
        <taxon>Erysipelotrichaceae</taxon>
        <taxon>Massilimicrobiota</taxon>
    </lineage>
</organism>
<keyword evidence="3" id="KW-0012">Acyltransferase</keyword>
<dbReference type="Pfam" id="PF01757">
    <property type="entry name" value="Acyl_transf_3"/>
    <property type="match status" value="1"/>
</dbReference>
<dbReference type="PANTHER" id="PTHR37312">
    <property type="entry name" value="MEMBRANE-BOUND ACYLTRANSFERASE YKRP-RELATED"/>
    <property type="match status" value="1"/>
</dbReference>
<sequence length="338" mass="39124">MASKRIEFVDVAKGIATILVIIGHLSYTPAMIKIWLYTFHIPLFFFLSGFVLNTHKYQNVKEFTLDKLKKSILPYIYLSMITWIFVECINQPITQIGIDSVKKFLGIFICAKGTSYYLTLWFIISLFFAQIIVYLLSRLNSDKKMLGGLTLLFIVGVGISQIYQPGWIFVSDTVPMASVFVGMGYLVRKHFSVFKKLFKIQYMIIFFVLNFVFGFLNLNGIDRVDLYYQNLGNPILYLLSAICGIYMISIFSQYIRNVRLLQYIGMNSLIFYAFHRPIFIPIADRLVDMLVDFQFPYISHGSIKMTIALIFICMGLCILTEIVNRYFPFILGKKKICL</sequence>